<dbReference type="EMBL" id="VSSQ01007892">
    <property type="protein sequence ID" value="MPM37283.1"/>
    <property type="molecule type" value="Genomic_DNA"/>
</dbReference>
<organism evidence="2">
    <name type="scientific">bioreactor metagenome</name>
    <dbReference type="NCBI Taxonomy" id="1076179"/>
    <lineage>
        <taxon>unclassified sequences</taxon>
        <taxon>metagenomes</taxon>
        <taxon>ecological metagenomes</taxon>
    </lineage>
</organism>
<feature type="region of interest" description="Disordered" evidence="1">
    <location>
        <begin position="12"/>
        <end position="100"/>
    </location>
</feature>
<feature type="region of interest" description="Disordered" evidence="1">
    <location>
        <begin position="128"/>
        <end position="293"/>
    </location>
</feature>
<feature type="compositionally biased region" description="Basic and acidic residues" evidence="1">
    <location>
        <begin position="143"/>
        <end position="176"/>
    </location>
</feature>
<feature type="region of interest" description="Disordered" evidence="1">
    <location>
        <begin position="308"/>
        <end position="362"/>
    </location>
</feature>
<evidence type="ECO:0000256" key="1">
    <source>
        <dbReference type="SAM" id="MobiDB-lite"/>
    </source>
</evidence>
<reference evidence="2" key="1">
    <citation type="submission" date="2019-08" db="EMBL/GenBank/DDBJ databases">
        <authorList>
            <person name="Kucharzyk K."/>
            <person name="Murdoch R.W."/>
            <person name="Higgins S."/>
            <person name="Loffler F."/>
        </authorList>
    </citation>
    <scope>NUCLEOTIDE SEQUENCE</scope>
</reference>
<proteinExistence type="predicted"/>
<dbReference type="AlphaFoldDB" id="A0A644ZF00"/>
<sequence length="362" mass="38752">MEYFRRDVLHVQDVGQGDALGDEDQQQAGIAARVGQQQRGGHGSHYRPAHGEAGQDKLPPGEVRPLLRDLGHGAGYVHGEVHHRTGGRQEYSPQEDAGQVEVGEAAVEQGLRKRLHSAVDAEFAAEIEGEAAGQQDPESGSQEGRRSLAADPAHEKDDGGGEGKGGKKGDEHRVKPGEVPGKQHLPDHGAGEEEGEQGPGARPPAEEKEEGAEECQQPELGVQPVMVKDAGLGDPPGVGVHHGKGNVAGNEDLVQLQPTRQMVHSVGFRSPEAPFQDPDAEPLVTGPHDAELPHVRVVRRQDADLHPLRRIGSLFPGGKKEEGQGEQQKEQGQQVVPPFRFHEITSPIEKGRRESPPPGLVV</sequence>
<feature type="compositionally biased region" description="Basic and acidic residues" evidence="1">
    <location>
        <begin position="318"/>
        <end position="329"/>
    </location>
</feature>
<protein>
    <submittedName>
        <fullName evidence="2">Uncharacterized protein</fullName>
    </submittedName>
</protein>
<comment type="caution">
    <text evidence="2">The sequence shown here is derived from an EMBL/GenBank/DDBJ whole genome shotgun (WGS) entry which is preliminary data.</text>
</comment>
<name>A0A644ZF00_9ZZZZ</name>
<accession>A0A644ZF00</accession>
<gene>
    <name evidence="2" type="ORF">SDC9_83892</name>
</gene>
<evidence type="ECO:0000313" key="2">
    <source>
        <dbReference type="EMBL" id="MPM37283.1"/>
    </source>
</evidence>